<dbReference type="EMBL" id="JAEAOA010001732">
    <property type="protein sequence ID" value="KAK3577810.1"/>
    <property type="molecule type" value="Genomic_DNA"/>
</dbReference>
<dbReference type="GO" id="GO:0006979">
    <property type="term" value="P:response to oxidative stress"/>
    <property type="evidence" value="ECO:0007669"/>
    <property type="project" value="InterPro"/>
</dbReference>
<comment type="caution">
    <text evidence="4">The sequence shown here is derived from an EMBL/GenBank/DDBJ whole genome shotgun (WGS) entry which is preliminary data.</text>
</comment>
<comment type="subcellular location">
    <subcellularLocation>
        <location evidence="1">Secreted</location>
    </subcellularLocation>
</comment>
<dbReference type="GO" id="GO:0005576">
    <property type="term" value="C:extracellular region"/>
    <property type="evidence" value="ECO:0007669"/>
    <property type="project" value="UniProtKB-SubCell"/>
</dbReference>
<reference evidence="4" key="2">
    <citation type="journal article" date="2021" name="Genome Biol. Evol.">
        <title>Developing a high-quality reference genome for a parasitic bivalve with doubly uniparental inheritance (Bivalvia: Unionida).</title>
        <authorList>
            <person name="Smith C.H."/>
        </authorList>
    </citation>
    <scope>NUCLEOTIDE SEQUENCE</scope>
    <source>
        <strain evidence="4">CHS0354</strain>
        <tissue evidence="4">Mantle</tissue>
    </source>
</reference>
<reference evidence="4" key="3">
    <citation type="submission" date="2023-05" db="EMBL/GenBank/DDBJ databases">
        <authorList>
            <person name="Smith C.H."/>
        </authorList>
    </citation>
    <scope>NUCLEOTIDE SEQUENCE</scope>
    <source>
        <strain evidence="4">CHS0354</strain>
        <tissue evidence="4">Mantle</tissue>
    </source>
</reference>
<dbReference type="InterPro" id="IPR019791">
    <property type="entry name" value="Haem_peroxidase_animal"/>
</dbReference>
<dbReference type="AlphaFoldDB" id="A0AAE0RR46"/>
<dbReference type="PANTHER" id="PTHR11475">
    <property type="entry name" value="OXIDASE/PEROXIDASE"/>
    <property type="match status" value="1"/>
</dbReference>
<dbReference type="GO" id="GO:0020037">
    <property type="term" value="F:heme binding"/>
    <property type="evidence" value="ECO:0007669"/>
    <property type="project" value="InterPro"/>
</dbReference>
<dbReference type="SUPFAM" id="SSF48113">
    <property type="entry name" value="Heme-dependent peroxidases"/>
    <property type="match status" value="1"/>
</dbReference>
<sequence length="272" mass="30666">MKLHTDFPETSDINDPDDKNIEDTYLNPHMLYMRGRTGANRLVKWLTETNCPRTDRFMEDGARNKLFLKNGVSFDLAALNINRGRDHGIPPYWKYRTELCGESLANSSSWASLTWHDNITIELLKSVYQSPMDIDLWTGVMTESGTAVVGPTLTCIFLAQFRALRNGDRYWFERPEPEGFSLAKLTAIKQTSLAAVMCANVYNASFVIQPNTFVTGDPKNVAVPCSQIPKLDLSAWSRSVKRNLDTGKDEFENKLVHLLLEILKDGEAGGLK</sequence>
<dbReference type="Gene3D" id="1.10.640.10">
    <property type="entry name" value="Haem peroxidase domain superfamily, animal type"/>
    <property type="match status" value="1"/>
</dbReference>
<dbReference type="GO" id="GO:0004601">
    <property type="term" value="F:peroxidase activity"/>
    <property type="evidence" value="ECO:0007669"/>
    <property type="project" value="InterPro"/>
</dbReference>
<protein>
    <recommendedName>
        <fullName evidence="6">Peroxidase</fullName>
    </recommendedName>
</protein>
<keyword evidence="5" id="KW-1185">Reference proteome</keyword>
<dbReference type="Proteomes" id="UP001195483">
    <property type="component" value="Unassembled WGS sequence"/>
</dbReference>
<proteinExistence type="predicted"/>
<evidence type="ECO:0000313" key="5">
    <source>
        <dbReference type="Proteomes" id="UP001195483"/>
    </source>
</evidence>
<evidence type="ECO:0000313" key="4">
    <source>
        <dbReference type="EMBL" id="KAK3577810.1"/>
    </source>
</evidence>
<dbReference type="InterPro" id="IPR037120">
    <property type="entry name" value="Haem_peroxidase_sf_animal"/>
</dbReference>
<keyword evidence="2" id="KW-0964">Secreted</keyword>
<evidence type="ECO:0000256" key="1">
    <source>
        <dbReference type="ARBA" id="ARBA00004613"/>
    </source>
</evidence>
<dbReference type="PROSITE" id="PS50292">
    <property type="entry name" value="PEROXIDASE_3"/>
    <property type="match status" value="1"/>
</dbReference>
<accession>A0AAE0RR46</accession>
<dbReference type="InterPro" id="IPR010255">
    <property type="entry name" value="Haem_peroxidase_sf"/>
</dbReference>
<reference evidence="4" key="1">
    <citation type="journal article" date="2021" name="Genome Biol. Evol.">
        <title>A High-Quality Reference Genome for a Parasitic Bivalve with Doubly Uniparental Inheritance (Bivalvia: Unionida).</title>
        <authorList>
            <person name="Smith C.H."/>
        </authorList>
    </citation>
    <scope>NUCLEOTIDE SEQUENCE</scope>
    <source>
        <strain evidence="4">CHS0354</strain>
    </source>
</reference>
<evidence type="ECO:0000256" key="3">
    <source>
        <dbReference type="ARBA" id="ARBA00023180"/>
    </source>
</evidence>
<organism evidence="4 5">
    <name type="scientific">Potamilus streckersoni</name>
    <dbReference type="NCBI Taxonomy" id="2493646"/>
    <lineage>
        <taxon>Eukaryota</taxon>
        <taxon>Metazoa</taxon>
        <taxon>Spiralia</taxon>
        <taxon>Lophotrochozoa</taxon>
        <taxon>Mollusca</taxon>
        <taxon>Bivalvia</taxon>
        <taxon>Autobranchia</taxon>
        <taxon>Heteroconchia</taxon>
        <taxon>Palaeoheterodonta</taxon>
        <taxon>Unionida</taxon>
        <taxon>Unionoidea</taxon>
        <taxon>Unionidae</taxon>
        <taxon>Ambleminae</taxon>
        <taxon>Lampsilini</taxon>
        <taxon>Potamilus</taxon>
    </lineage>
</organism>
<dbReference type="Pfam" id="PF03098">
    <property type="entry name" value="An_peroxidase"/>
    <property type="match status" value="1"/>
</dbReference>
<evidence type="ECO:0008006" key="6">
    <source>
        <dbReference type="Google" id="ProtNLM"/>
    </source>
</evidence>
<feature type="non-terminal residue" evidence="4">
    <location>
        <position position="1"/>
    </location>
</feature>
<dbReference type="PANTHER" id="PTHR11475:SF4">
    <property type="entry name" value="CHORION PEROXIDASE"/>
    <property type="match status" value="1"/>
</dbReference>
<keyword evidence="3" id="KW-0325">Glycoprotein</keyword>
<evidence type="ECO:0000256" key="2">
    <source>
        <dbReference type="ARBA" id="ARBA00022525"/>
    </source>
</evidence>
<name>A0AAE0RR46_9BIVA</name>
<gene>
    <name evidence="4" type="ORF">CHS0354_028862</name>
</gene>